<organism evidence="2 3">
    <name type="scientific">Caenimonas koreensis DSM 17982</name>
    <dbReference type="NCBI Taxonomy" id="1121255"/>
    <lineage>
        <taxon>Bacteria</taxon>
        <taxon>Pseudomonadati</taxon>
        <taxon>Pseudomonadota</taxon>
        <taxon>Betaproteobacteria</taxon>
        <taxon>Burkholderiales</taxon>
        <taxon>Comamonadaceae</taxon>
        <taxon>Caenimonas</taxon>
    </lineage>
</organism>
<sequence>MSKLFGSAAKPAKVANSRPHSQMHSQLVSGFSQQSTNGPTASSSNATRRELLRVVLRDTLNRQGIPAAWLGAETLMSTSRHHETGIHWRILVKHWDPRLMEHSVAIQHALIKRVMTFDPMASNWLTGISWQFALPDESVCPPLPHQAAWTAPPPEKPIVRPAPVASGGSGDVIAGPVRIAEAPNSAEEQTLADLERLMALREADFRTHAAGAEGRRPTFAATEPAKL</sequence>
<evidence type="ECO:0000313" key="2">
    <source>
        <dbReference type="EMBL" id="MRD49721.1"/>
    </source>
</evidence>
<dbReference type="EMBL" id="WJBU01000031">
    <property type="protein sequence ID" value="MRD49721.1"/>
    <property type="molecule type" value="Genomic_DNA"/>
</dbReference>
<gene>
    <name evidence="2" type="ORF">GHT07_20835</name>
</gene>
<comment type="caution">
    <text evidence="2">The sequence shown here is derived from an EMBL/GenBank/DDBJ whole genome shotgun (WGS) entry which is preliminary data.</text>
</comment>
<keyword evidence="3" id="KW-1185">Reference proteome</keyword>
<name>A0A844BH03_9BURK</name>
<dbReference type="AlphaFoldDB" id="A0A844BH03"/>
<dbReference type="OrthoDB" id="8907956at2"/>
<dbReference type="Proteomes" id="UP000487350">
    <property type="component" value="Unassembled WGS sequence"/>
</dbReference>
<feature type="compositionally biased region" description="Polar residues" evidence="1">
    <location>
        <begin position="18"/>
        <end position="46"/>
    </location>
</feature>
<protein>
    <submittedName>
        <fullName evidence="2">Uncharacterized protein</fullName>
    </submittedName>
</protein>
<accession>A0A844BH03</accession>
<proteinExistence type="predicted"/>
<evidence type="ECO:0000256" key="1">
    <source>
        <dbReference type="SAM" id="MobiDB-lite"/>
    </source>
</evidence>
<reference evidence="2 3" key="1">
    <citation type="submission" date="2019-11" db="EMBL/GenBank/DDBJ databases">
        <title>Caenimonas koreensis gen. nov., sp. nov., isolated from activated sludge.</title>
        <authorList>
            <person name="Seung H.R."/>
        </authorList>
    </citation>
    <scope>NUCLEOTIDE SEQUENCE [LARGE SCALE GENOMIC DNA]</scope>
    <source>
        <strain evidence="2 3">EMB320</strain>
    </source>
</reference>
<evidence type="ECO:0000313" key="3">
    <source>
        <dbReference type="Proteomes" id="UP000487350"/>
    </source>
</evidence>
<dbReference type="RefSeq" id="WP_153587014.1">
    <property type="nucleotide sequence ID" value="NZ_WJBU01000031.1"/>
</dbReference>
<feature type="region of interest" description="Disordered" evidence="1">
    <location>
        <begin position="207"/>
        <end position="227"/>
    </location>
</feature>
<feature type="region of interest" description="Disordered" evidence="1">
    <location>
        <begin position="1"/>
        <end position="46"/>
    </location>
</feature>